<dbReference type="EMBL" id="VIGI01000002">
    <property type="protein sequence ID" value="KAB8303350.1"/>
    <property type="molecule type" value="Genomic_DNA"/>
</dbReference>
<dbReference type="InterPro" id="IPR007251">
    <property type="entry name" value="Iron_permease_Fet4"/>
</dbReference>
<feature type="transmembrane region" description="Helical" evidence="1">
    <location>
        <begin position="12"/>
        <end position="36"/>
    </location>
</feature>
<dbReference type="AlphaFoldDB" id="A0A5N6KHU1"/>
<dbReference type="Proteomes" id="UP000326757">
    <property type="component" value="Unassembled WGS sequence"/>
</dbReference>
<comment type="caution">
    <text evidence="2">The sequence shown here is derived from an EMBL/GenBank/DDBJ whole genome shotgun (WGS) entry which is preliminary data.</text>
</comment>
<evidence type="ECO:0000313" key="3">
    <source>
        <dbReference type="Proteomes" id="UP000326757"/>
    </source>
</evidence>
<dbReference type="GO" id="GO:0055085">
    <property type="term" value="P:transmembrane transport"/>
    <property type="evidence" value="ECO:0007669"/>
    <property type="project" value="InterPro"/>
</dbReference>
<feature type="transmembrane region" description="Helical" evidence="1">
    <location>
        <begin position="56"/>
        <end position="75"/>
    </location>
</feature>
<name>A0A5N6KHU1_MONLA</name>
<proteinExistence type="predicted"/>
<organism evidence="2 3">
    <name type="scientific">Monilinia laxa</name>
    <name type="common">Brown rot fungus</name>
    <name type="synonym">Sclerotinia laxa</name>
    <dbReference type="NCBI Taxonomy" id="61186"/>
    <lineage>
        <taxon>Eukaryota</taxon>
        <taxon>Fungi</taxon>
        <taxon>Dikarya</taxon>
        <taxon>Ascomycota</taxon>
        <taxon>Pezizomycotina</taxon>
        <taxon>Leotiomycetes</taxon>
        <taxon>Helotiales</taxon>
        <taxon>Sclerotiniaceae</taxon>
        <taxon>Monilinia</taxon>
    </lineage>
</organism>
<protein>
    <submittedName>
        <fullName evidence="2">Uncharacterized protein</fullName>
    </submittedName>
</protein>
<dbReference type="OrthoDB" id="2224262at2759"/>
<keyword evidence="1" id="KW-0812">Transmembrane</keyword>
<sequence>MGGGGYISKARYIWNSTCIIVAEYIGSVWAYTFYWISIFSWVGIGPLFQFSDTWQLYVNTVTAVALTITSIFLEAPPYSFYPNEKSATNVTLYPVEEDDDMKIPARQVEDRV</sequence>
<evidence type="ECO:0000256" key="1">
    <source>
        <dbReference type="SAM" id="Phobius"/>
    </source>
</evidence>
<keyword evidence="1" id="KW-1133">Transmembrane helix</keyword>
<keyword evidence="1" id="KW-0472">Membrane</keyword>
<gene>
    <name evidence="2" type="ORF">EYC80_004782</name>
</gene>
<accession>A0A5N6KHU1</accession>
<evidence type="ECO:0000313" key="2">
    <source>
        <dbReference type="EMBL" id="KAB8303350.1"/>
    </source>
</evidence>
<reference evidence="2 3" key="1">
    <citation type="submission" date="2019-06" db="EMBL/GenBank/DDBJ databases">
        <title>Genome Sequence of the Brown Rot Fungal Pathogen Monilinia laxa.</title>
        <authorList>
            <person name="De Miccolis Angelini R.M."/>
            <person name="Landi L."/>
            <person name="Abate D."/>
            <person name="Pollastro S."/>
            <person name="Romanazzi G."/>
            <person name="Faretra F."/>
        </authorList>
    </citation>
    <scope>NUCLEOTIDE SEQUENCE [LARGE SCALE GENOMIC DNA]</scope>
    <source>
        <strain evidence="2 3">Mlax316</strain>
    </source>
</reference>
<keyword evidence="3" id="KW-1185">Reference proteome</keyword>
<dbReference type="Pfam" id="PF04120">
    <property type="entry name" value="Iron_permease"/>
    <property type="match status" value="1"/>
</dbReference>